<dbReference type="Proteomes" id="UP001152599">
    <property type="component" value="Unassembled WGS sequence"/>
</dbReference>
<gene>
    <name evidence="4" type="ORF">NMK71_03030</name>
</gene>
<dbReference type="NCBIfam" id="TIGR04183">
    <property type="entry name" value="Por_Secre_tail"/>
    <property type="match status" value="1"/>
</dbReference>
<evidence type="ECO:0000259" key="3">
    <source>
        <dbReference type="Pfam" id="PF18962"/>
    </source>
</evidence>
<feature type="chain" id="PRO_5040940892" evidence="2">
    <location>
        <begin position="17"/>
        <end position="476"/>
    </location>
</feature>
<name>A0A9X4RU76_9FLAO</name>
<feature type="signal peptide" evidence="2">
    <location>
        <begin position="1"/>
        <end position="16"/>
    </location>
</feature>
<accession>A0A9X4RU76</accession>
<dbReference type="InterPro" id="IPR026444">
    <property type="entry name" value="Secre_tail"/>
</dbReference>
<keyword evidence="1 2" id="KW-0732">Signal</keyword>
<sequence>MKKLLLMLLFPVLSLAQENQKVPNFFPQQTSYHSTPENLDMPTTQWSDLADVSWYNDTDLNFEISTAEEFAGLAQLVIGGESFANKTLNLTANLDLAGHLWTPIGTGVDTPFSGTFDGNNYTISNLSINLPDDSFVGMFGHVVSGSIRNINLETAEVYGLDAVGSIVANVFSSTAYNLHANNVTVVGTDFNIGGLSGAILTGSTMENCSATNVNVSGESQIGGLLGSVWDRSHLKNSYSTGVASGNYLIGGLVGFTTFAFTPDINSVSYCYSRVNVTGNLGRVGGLYGGAQGALLIENSYATGTATANEFAGGFIGAAGNIQVINSYFDYETSEHLDGIGGWEGPVLEVGLEARTSESMKTEAFVAELNQNAEEGAIWFIGDESNDFYPMFNETLSVDNVVVNKALVQLYPNPVVNELHVKSNQDIQSIELYNANGQMLKTLKSVNKISVSDLPKGVYFLKIRTNQTTQFEKFIKK</sequence>
<dbReference type="RefSeq" id="WP_304420013.1">
    <property type="nucleotide sequence ID" value="NZ_JANCMU010000001.1"/>
</dbReference>
<proteinExistence type="predicted"/>
<dbReference type="EMBL" id="JANCMU010000001">
    <property type="protein sequence ID" value="MDG4945376.1"/>
    <property type="molecule type" value="Genomic_DNA"/>
</dbReference>
<dbReference type="AlphaFoldDB" id="A0A9X4RU76"/>
<feature type="domain" description="Secretion system C-terminal sorting" evidence="3">
    <location>
        <begin position="409"/>
        <end position="474"/>
    </location>
</feature>
<dbReference type="Pfam" id="PF18962">
    <property type="entry name" value="Por_Secre_tail"/>
    <property type="match status" value="1"/>
</dbReference>
<evidence type="ECO:0000313" key="4">
    <source>
        <dbReference type="EMBL" id="MDG4945376.1"/>
    </source>
</evidence>
<evidence type="ECO:0000313" key="5">
    <source>
        <dbReference type="Proteomes" id="UP001152599"/>
    </source>
</evidence>
<comment type="caution">
    <text evidence="4">The sequence shown here is derived from an EMBL/GenBank/DDBJ whole genome shotgun (WGS) entry which is preliminary data.</text>
</comment>
<protein>
    <submittedName>
        <fullName evidence="4">T9SS type A sorting domain-containing protein</fullName>
    </submittedName>
</protein>
<evidence type="ECO:0000256" key="1">
    <source>
        <dbReference type="ARBA" id="ARBA00022729"/>
    </source>
</evidence>
<organism evidence="4 5">
    <name type="scientific">Profundicola chukchiensis</name>
    <dbReference type="NCBI Taxonomy" id="2961959"/>
    <lineage>
        <taxon>Bacteria</taxon>
        <taxon>Pseudomonadati</taxon>
        <taxon>Bacteroidota</taxon>
        <taxon>Flavobacteriia</taxon>
        <taxon>Flavobacteriales</taxon>
        <taxon>Weeksellaceae</taxon>
        <taxon>Profundicola</taxon>
    </lineage>
</organism>
<evidence type="ECO:0000256" key="2">
    <source>
        <dbReference type="SAM" id="SignalP"/>
    </source>
</evidence>
<reference evidence="4" key="1">
    <citation type="submission" date="2022-07" db="EMBL/GenBank/DDBJ databases">
        <title>Description and genome-wide analysis of Profundicola chukchiensis gen. nov., sp. nov., marine bacteria isolated from bottom sediments of the Chukchi Sea.</title>
        <authorList>
            <person name="Romanenko L."/>
            <person name="Otstavnykh N."/>
            <person name="Kurilenko V."/>
            <person name="Eremeev V."/>
            <person name="Velansky P."/>
            <person name="Mikhailov V."/>
            <person name="Isaeva M."/>
        </authorList>
    </citation>
    <scope>NUCLEOTIDE SEQUENCE</scope>
    <source>
        <strain evidence="4">KMM 9713</strain>
    </source>
</reference>
<keyword evidence="5" id="KW-1185">Reference proteome</keyword>
<dbReference type="Gene3D" id="2.160.20.110">
    <property type="match status" value="1"/>
</dbReference>